<name>A0A419A366_9RHOB</name>
<dbReference type="SUPFAM" id="SSF51735">
    <property type="entry name" value="NAD(P)-binding Rossmann-fold domains"/>
    <property type="match status" value="1"/>
</dbReference>
<dbReference type="Gene3D" id="3.40.50.720">
    <property type="entry name" value="NAD(P)-binding Rossmann-like Domain"/>
    <property type="match status" value="1"/>
</dbReference>
<dbReference type="GO" id="GO:0004665">
    <property type="term" value="F:prephenate dehydrogenase (NADP+) activity"/>
    <property type="evidence" value="ECO:0007669"/>
    <property type="project" value="InterPro"/>
</dbReference>
<evidence type="ECO:0000313" key="3">
    <source>
        <dbReference type="EMBL" id="RJL07902.1"/>
    </source>
</evidence>
<evidence type="ECO:0000259" key="2">
    <source>
        <dbReference type="PROSITE" id="PS51176"/>
    </source>
</evidence>
<dbReference type="AlphaFoldDB" id="A0A419A366"/>
<dbReference type="PANTHER" id="PTHR21363:SF0">
    <property type="entry name" value="PREPHENATE DEHYDROGENASE [NADP(+)]"/>
    <property type="match status" value="1"/>
</dbReference>
<dbReference type="PANTHER" id="PTHR21363">
    <property type="entry name" value="PREPHENATE DEHYDROGENASE"/>
    <property type="match status" value="1"/>
</dbReference>
<dbReference type="OrthoDB" id="9800497at2"/>
<organism evidence="3 4">
    <name type="scientific">Paracoccus siganidrum</name>
    <dbReference type="NCBI Taxonomy" id="1276757"/>
    <lineage>
        <taxon>Bacteria</taxon>
        <taxon>Pseudomonadati</taxon>
        <taxon>Pseudomonadota</taxon>
        <taxon>Alphaproteobacteria</taxon>
        <taxon>Rhodobacterales</taxon>
        <taxon>Paracoccaceae</taxon>
        <taxon>Paracoccus</taxon>
    </lineage>
</organism>
<dbReference type="InterPro" id="IPR050812">
    <property type="entry name" value="Preph/Arog_dehydrog"/>
</dbReference>
<dbReference type="InterPro" id="IPR046825">
    <property type="entry name" value="PDH_C"/>
</dbReference>
<feature type="domain" description="Prephenate/arogenate dehydrogenase" evidence="2">
    <location>
        <begin position="9"/>
        <end position="242"/>
    </location>
</feature>
<dbReference type="InterPro" id="IPR046826">
    <property type="entry name" value="PDH_N"/>
</dbReference>
<keyword evidence="4" id="KW-1185">Reference proteome</keyword>
<dbReference type="RefSeq" id="WP_119899815.1">
    <property type="nucleotide sequence ID" value="NZ_QNRC01000012.1"/>
</dbReference>
<dbReference type="Proteomes" id="UP000283587">
    <property type="component" value="Unassembled WGS sequence"/>
</dbReference>
<comment type="caution">
    <text evidence="3">The sequence shown here is derived from an EMBL/GenBank/DDBJ whole genome shotgun (WGS) entry which is preliminary data.</text>
</comment>
<accession>A0A419A366</accession>
<gene>
    <name evidence="3" type="ORF">D3P05_16935</name>
</gene>
<keyword evidence="1" id="KW-0560">Oxidoreductase</keyword>
<dbReference type="InterPro" id="IPR003099">
    <property type="entry name" value="Prephen_DH"/>
</dbReference>
<dbReference type="InterPro" id="IPR036291">
    <property type="entry name" value="NAD(P)-bd_dom_sf"/>
</dbReference>
<protein>
    <submittedName>
        <fullName evidence="3">Prephenate dehydrogenase</fullName>
    </submittedName>
</protein>
<evidence type="ECO:0000256" key="1">
    <source>
        <dbReference type="ARBA" id="ARBA00023002"/>
    </source>
</evidence>
<dbReference type="Gene3D" id="1.10.3660.10">
    <property type="entry name" value="6-phosphogluconate dehydrogenase C-terminal like domain"/>
    <property type="match status" value="1"/>
</dbReference>
<dbReference type="EMBL" id="QZEW01000082">
    <property type="protein sequence ID" value="RJL07902.1"/>
    <property type="molecule type" value="Genomic_DNA"/>
</dbReference>
<dbReference type="GO" id="GO:0006571">
    <property type="term" value="P:tyrosine biosynthetic process"/>
    <property type="evidence" value="ECO:0007669"/>
    <property type="project" value="InterPro"/>
</dbReference>
<dbReference type="InterPro" id="IPR008927">
    <property type="entry name" value="6-PGluconate_DH-like_C_sf"/>
</dbReference>
<dbReference type="Pfam" id="PF02153">
    <property type="entry name" value="PDH_N"/>
    <property type="match status" value="1"/>
</dbReference>
<sequence length="242" mass="25922">MPRHLASPPRIAIIGFGAFGQLIARHLRDHVPLCICDPQVRANDLPQVPLAAAARCQVVVLAVPLSQLEGVLRGIAPHLRPGALVADTCSVKVRPAELMRQILPAHCDLLACHPLFGPQSAATGLAGHRVAWCPLRGRGHLRAAALLRRMGLRLLPTTPEHHDREMAVVQGLTHLIARGLAGLGPLPDRLATASFRHLARAVGMVQADSPELLRTILAENPYAEPVRKQFLAAADLAARQAG</sequence>
<dbReference type="PROSITE" id="PS51176">
    <property type="entry name" value="PDH_ADH"/>
    <property type="match status" value="1"/>
</dbReference>
<reference evidence="4" key="1">
    <citation type="submission" date="2018-09" db="EMBL/GenBank/DDBJ databases">
        <title>Paracoccus onubensis nov. sp. a moderate halophilic bacterium isolated from Gruta de las Maravillas (Aracena, Spain).</title>
        <authorList>
            <person name="Jurado V."/>
            <person name="Gutierrez-Patricio S."/>
            <person name="Gonzalez-Pimentel J.L."/>
            <person name="Miller A.Z."/>
            <person name="Laiz L."/>
            <person name="Saiz-Jimenez C."/>
        </authorList>
    </citation>
    <scope>NUCLEOTIDE SEQUENCE [LARGE SCALE GENOMIC DNA]</scope>
    <source>
        <strain evidence="4">DSM 26381</strain>
    </source>
</reference>
<dbReference type="SUPFAM" id="SSF48179">
    <property type="entry name" value="6-phosphogluconate dehydrogenase C-terminal domain-like"/>
    <property type="match status" value="1"/>
</dbReference>
<dbReference type="GO" id="GO:0070403">
    <property type="term" value="F:NAD+ binding"/>
    <property type="evidence" value="ECO:0007669"/>
    <property type="project" value="InterPro"/>
</dbReference>
<dbReference type="GO" id="GO:0008977">
    <property type="term" value="F:prephenate dehydrogenase (NAD+) activity"/>
    <property type="evidence" value="ECO:0007669"/>
    <property type="project" value="InterPro"/>
</dbReference>
<dbReference type="Pfam" id="PF20463">
    <property type="entry name" value="PDH_C"/>
    <property type="match status" value="1"/>
</dbReference>
<proteinExistence type="predicted"/>
<evidence type="ECO:0000313" key="4">
    <source>
        <dbReference type="Proteomes" id="UP000283587"/>
    </source>
</evidence>